<dbReference type="Gene3D" id="3.20.20.140">
    <property type="entry name" value="Metal-dependent hydrolases"/>
    <property type="match status" value="1"/>
</dbReference>
<dbReference type="GO" id="GO:0005829">
    <property type="term" value="C:cytosol"/>
    <property type="evidence" value="ECO:0007669"/>
    <property type="project" value="TreeGrafter"/>
</dbReference>
<dbReference type="AlphaFoldDB" id="A0A6A6AKX6"/>
<dbReference type="GeneID" id="54403894"/>
<dbReference type="PANTHER" id="PTHR21240">
    <property type="entry name" value="2-AMINO-3-CARBOXYLMUCONATE-6-SEMIALDEHYDE DECARBOXYLASE"/>
    <property type="match status" value="1"/>
</dbReference>
<comment type="similarity">
    <text evidence="3">Belongs to the metallo-dependent hydrolases superfamily.</text>
</comment>
<reference evidence="5" key="1">
    <citation type="journal article" date="2020" name="Stud. Mycol.">
        <title>101 Dothideomycetes genomes: a test case for predicting lifestyles and emergence of pathogens.</title>
        <authorList>
            <person name="Haridas S."/>
            <person name="Albert R."/>
            <person name="Binder M."/>
            <person name="Bloem J."/>
            <person name="Labutti K."/>
            <person name="Salamov A."/>
            <person name="Andreopoulos B."/>
            <person name="Baker S."/>
            <person name="Barry K."/>
            <person name="Bills G."/>
            <person name="Bluhm B."/>
            <person name="Cannon C."/>
            <person name="Castanera R."/>
            <person name="Culley D."/>
            <person name="Daum C."/>
            <person name="Ezra D."/>
            <person name="Gonzalez J."/>
            <person name="Henrissat B."/>
            <person name="Kuo A."/>
            <person name="Liang C."/>
            <person name="Lipzen A."/>
            <person name="Lutzoni F."/>
            <person name="Magnuson J."/>
            <person name="Mondo S."/>
            <person name="Nolan M."/>
            <person name="Ohm R."/>
            <person name="Pangilinan J."/>
            <person name="Park H.-J."/>
            <person name="Ramirez L."/>
            <person name="Alfaro M."/>
            <person name="Sun H."/>
            <person name="Tritt A."/>
            <person name="Yoshinaga Y."/>
            <person name="Zwiers L.-H."/>
            <person name="Turgeon B."/>
            <person name="Goodwin S."/>
            <person name="Spatafora J."/>
            <person name="Crous P."/>
            <person name="Grigoriev I."/>
        </authorList>
    </citation>
    <scope>NUCLEOTIDE SEQUENCE</scope>
    <source>
        <strain evidence="5">CBS 119687</strain>
    </source>
</reference>
<dbReference type="GO" id="GO:0019748">
    <property type="term" value="P:secondary metabolic process"/>
    <property type="evidence" value="ECO:0007669"/>
    <property type="project" value="TreeGrafter"/>
</dbReference>
<evidence type="ECO:0000256" key="1">
    <source>
        <dbReference type="ARBA" id="ARBA00022793"/>
    </source>
</evidence>
<sequence>MSASQPSPSISLIASLESYLSPSLPIGTSLSTDPASPALHLLPSPTLTKLKNLGPSRVRDMRALAHSKQIISHVPISTSPQTCAKINDALHTAMYMNVEKFAALAMLPQGREAGKELSRCVGKYRFVGGVVGVSRATGLEDADGGLEELWGVAEKFRVPILLREMWPVGADFADIQGNLPDTVVTPLITSIHTTHTTSPLPILRLYLTHVFDRHTNLRLILAHPGLLPSLLPRIETMLASIPEADKPKRSFLDVWQHNIYLTTADVLDMSTMRTLLEQIPIDRVLYASNYPLEERGKELMEGLQESGFLSQDEWERVAWRNAEYVFGLKNASGPKR</sequence>
<evidence type="ECO:0000259" key="4">
    <source>
        <dbReference type="Pfam" id="PF04909"/>
    </source>
</evidence>
<name>A0A6A6AKX6_9PLEO</name>
<evidence type="ECO:0000256" key="2">
    <source>
        <dbReference type="ARBA" id="ARBA00023239"/>
    </source>
</evidence>
<protein>
    <recommendedName>
        <fullName evidence="4">Amidohydrolase-related domain-containing protein</fullName>
    </recommendedName>
</protein>
<evidence type="ECO:0000256" key="3">
    <source>
        <dbReference type="RuleBase" id="RU366045"/>
    </source>
</evidence>
<dbReference type="GO" id="GO:0016831">
    <property type="term" value="F:carboxy-lyase activity"/>
    <property type="evidence" value="ECO:0007669"/>
    <property type="project" value="UniProtKB-KW"/>
</dbReference>
<dbReference type="InterPro" id="IPR032466">
    <property type="entry name" value="Metal_Hydrolase"/>
</dbReference>
<evidence type="ECO:0000313" key="5">
    <source>
        <dbReference type="EMBL" id="KAF2131574.1"/>
    </source>
</evidence>
<gene>
    <name evidence="5" type="ORF">P153DRAFT_286375</name>
</gene>
<dbReference type="InterPro" id="IPR032465">
    <property type="entry name" value="ACMSD"/>
</dbReference>
<dbReference type="RefSeq" id="XP_033525961.1">
    <property type="nucleotide sequence ID" value="XM_033663462.1"/>
</dbReference>
<evidence type="ECO:0000313" key="6">
    <source>
        <dbReference type="Proteomes" id="UP000799771"/>
    </source>
</evidence>
<keyword evidence="1 3" id="KW-0210">Decarboxylase</keyword>
<dbReference type="EMBL" id="ML977502">
    <property type="protein sequence ID" value="KAF2131574.1"/>
    <property type="molecule type" value="Genomic_DNA"/>
</dbReference>
<dbReference type="Pfam" id="PF04909">
    <property type="entry name" value="Amidohydro_2"/>
    <property type="match status" value="1"/>
</dbReference>
<dbReference type="Proteomes" id="UP000799771">
    <property type="component" value="Unassembled WGS sequence"/>
</dbReference>
<keyword evidence="6" id="KW-1185">Reference proteome</keyword>
<organism evidence="5 6">
    <name type="scientific">Dothidotthia symphoricarpi CBS 119687</name>
    <dbReference type="NCBI Taxonomy" id="1392245"/>
    <lineage>
        <taxon>Eukaryota</taxon>
        <taxon>Fungi</taxon>
        <taxon>Dikarya</taxon>
        <taxon>Ascomycota</taxon>
        <taxon>Pezizomycotina</taxon>
        <taxon>Dothideomycetes</taxon>
        <taxon>Pleosporomycetidae</taxon>
        <taxon>Pleosporales</taxon>
        <taxon>Dothidotthiaceae</taxon>
        <taxon>Dothidotthia</taxon>
    </lineage>
</organism>
<dbReference type="InterPro" id="IPR006680">
    <property type="entry name" value="Amidohydro-rel"/>
</dbReference>
<dbReference type="SUPFAM" id="SSF51556">
    <property type="entry name" value="Metallo-dependent hydrolases"/>
    <property type="match status" value="1"/>
</dbReference>
<accession>A0A6A6AKX6</accession>
<keyword evidence="2 3" id="KW-0456">Lyase</keyword>
<proteinExistence type="inferred from homology"/>
<dbReference type="GO" id="GO:0016787">
    <property type="term" value="F:hydrolase activity"/>
    <property type="evidence" value="ECO:0007669"/>
    <property type="project" value="InterPro"/>
</dbReference>
<dbReference type="OrthoDB" id="432010at2759"/>
<dbReference type="PANTHER" id="PTHR21240:SF30">
    <property type="entry name" value="AMIDOHYDROLASE-RELATED DOMAIN-CONTAINING PROTEIN-RELATED"/>
    <property type="match status" value="1"/>
</dbReference>
<feature type="domain" description="Amidohydrolase-related" evidence="4">
    <location>
        <begin position="101"/>
        <end position="328"/>
    </location>
</feature>